<evidence type="ECO:0000313" key="1">
    <source>
        <dbReference type="EMBL" id="SHI42471.1"/>
    </source>
</evidence>
<dbReference type="AlphaFoldDB" id="A0A1M6B189"/>
<gene>
    <name evidence="1" type="ORF">SAMN02745691_00233</name>
</gene>
<evidence type="ECO:0000313" key="2">
    <source>
        <dbReference type="Proteomes" id="UP000184342"/>
    </source>
</evidence>
<keyword evidence="2" id="KW-1185">Reference proteome</keyword>
<accession>A0A1M6B189</accession>
<dbReference type="RefSeq" id="WP_073992537.1">
    <property type="nucleotide sequence ID" value="NZ_FQYT01000003.1"/>
</dbReference>
<organism evidence="1 2">
    <name type="scientific">Parasporobacterium paucivorans DSM 15970</name>
    <dbReference type="NCBI Taxonomy" id="1122934"/>
    <lineage>
        <taxon>Bacteria</taxon>
        <taxon>Bacillati</taxon>
        <taxon>Bacillota</taxon>
        <taxon>Clostridia</taxon>
        <taxon>Lachnospirales</taxon>
        <taxon>Lachnospiraceae</taxon>
        <taxon>Parasporobacterium</taxon>
    </lineage>
</organism>
<reference evidence="1 2" key="1">
    <citation type="submission" date="2016-11" db="EMBL/GenBank/DDBJ databases">
        <authorList>
            <person name="Jaros S."/>
            <person name="Januszkiewicz K."/>
            <person name="Wedrychowicz H."/>
        </authorList>
    </citation>
    <scope>NUCLEOTIDE SEQUENCE [LARGE SCALE GENOMIC DNA]</scope>
    <source>
        <strain evidence="1 2">DSM 15970</strain>
    </source>
</reference>
<dbReference type="Proteomes" id="UP000184342">
    <property type="component" value="Unassembled WGS sequence"/>
</dbReference>
<dbReference type="EMBL" id="FQYT01000003">
    <property type="protein sequence ID" value="SHI42471.1"/>
    <property type="molecule type" value="Genomic_DNA"/>
</dbReference>
<name>A0A1M6B189_9FIRM</name>
<protein>
    <submittedName>
        <fullName evidence="1">Uncharacterized protein</fullName>
    </submittedName>
</protein>
<dbReference type="OrthoDB" id="1779943at2"/>
<sequence length="280" mass="32010">MITIQDIYYINHLNQRIDLMESPYYLQTGDFFEYEWEYDSIDLGMGGRITKFKRGMKKKDLTLSVLAISKEAFYEALNNFHAYTEVDVLNLLPGKLYIGDQYMTCYLIQSSKKDWEKDEAFLDCTVSMISEYPFWKTENSNNLPIQSVISSDNKRYAGKYAQRYANGLTLKTLTNGHFAASDARIVMYGPITNPSVIIGNNTYSVNTVLNAGEYLTIDTAARTIIKTQGTGGQVNLFNYRNKSYDNFARVLPGVNSVSWAGDFAIDITIYEERSEPKWIL</sequence>
<proteinExistence type="predicted"/>
<dbReference type="STRING" id="1122934.SAMN02745691_00233"/>